<feature type="region of interest" description="Disordered" evidence="4">
    <location>
        <begin position="470"/>
        <end position="500"/>
    </location>
</feature>
<dbReference type="EMBL" id="JACTAM010000006">
    <property type="protein sequence ID" value="KAI2663425.1"/>
    <property type="molecule type" value="Genomic_DNA"/>
</dbReference>
<gene>
    <name evidence="6" type="ORF">H4Q32_011949</name>
</gene>
<evidence type="ECO:0000259" key="5">
    <source>
        <dbReference type="Pfam" id="PF00078"/>
    </source>
</evidence>
<sequence length="821" mass="89565">MSTVPASSAPVLRQKVLNLLAKRMIEVVPPSERESVFYNRYFVVPKKGGGLRPILDLRPINCALYKHTFKMTTLKQILGQIQPGDWFVSVDLKDAYALSPLRVRGIYVFNYLDDWLILAHSEDVLNSHKCVLLHHLLSLGLCVNVQKSALCPSRSITYLGVHMERIRDLMSALDTFSLGRPIALKEYQRLLGRMAAAAIVCHLGLLYMRPLQIWLTTQVPKRAWRTGRARIVVTRKCLITLEPWRDPDLYRRGVQLGLVTRRKVVTTDGGLGSSLWGAHRPLDRVGENMAHKSPRAESGLLSPSELHHAGHHVLIRMHNMSVVLYINRKGGVRSRALYEQAARLLLWADCHLLFIRAAHVPGCLNSGADMLSRSGIPHGEWRLQDGGTDLASVREEGGGFDCDGGERGLPSVLLSVSLPSGRGHAHNAVAESPSVCIPPVKDFAASAALTQGGESVGAVNRPVLAKQTVVTRSAGTTSSSPVADPAETGPPVSGGRLNMAPEPRMVETSCVVGVQEPAVFMKWCRLNGHDLENCPVSDILEFLQQRMDGSSMPSTLKVYVAAILAFHATVDGHSVGKHDLVTRFLRGARRLRPPRPPTAPPWDLALVLEALARPPFEPLQSVGLKELSFKATLLLALASVKRIGDLLSVNADCMQFGPGDYNVTLKPRSGYVPKSLSTPFRAQVITLPAFTPELAATPLLIACCAQCGLYAVTLTACLTFVSLSNCLYALEGAPKGGPSPNSGFRIGWSMQLLWLTVAREWNALLVSEAIQKGRLPLPGPGPRGFLSEISAWGLDADWLCGWFRLGGGVIAVPRLRCSPYY</sequence>
<dbReference type="PANTHER" id="PTHR35617:SF3">
    <property type="entry name" value="CORE-BINDING (CB) DOMAIN-CONTAINING PROTEIN"/>
    <property type="match status" value="1"/>
</dbReference>
<comment type="similarity">
    <text evidence="1">Belongs to the beta type-B retroviral polymerase family. HERV class-II K(HML-2) pol subfamily.</text>
</comment>
<keyword evidence="7" id="KW-1185">Reference proteome</keyword>
<feature type="compositionally biased region" description="Polar residues" evidence="4">
    <location>
        <begin position="470"/>
        <end position="481"/>
    </location>
</feature>
<comment type="caution">
    <text evidence="6">The sequence shown here is derived from an EMBL/GenBank/DDBJ whole genome shotgun (WGS) entry which is preliminary data.</text>
</comment>
<keyword evidence="3" id="KW-0238">DNA-binding</keyword>
<dbReference type="PANTHER" id="PTHR35617">
    <property type="entry name" value="PHAGE_INTEGRASE DOMAIN-CONTAINING PROTEIN"/>
    <property type="match status" value="1"/>
</dbReference>
<dbReference type="Gene3D" id="3.10.10.10">
    <property type="entry name" value="HIV Type 1 Reverse Transcriptase, subunit A, domain 1"/>
    <property type="match status" value="1"/>
</dbReference>
<feature type="domain" description="Reverse transcriptase" evidence="5">
    <location>
        <begin position="98"/>
        <end position="162"/>
    </location>
</feature>
<accession>A0ABQ8MKQ4</accession>
<protein>
    <recommendedName>
        <fullName evidence="2">ribonuclease H</fullName>
        <ecNumber evidence="2">3.1.26.4</ecNumber>
    </recommendedName>
</protein>
<dbReference type="SUPFAM" id="SSF56672">
    <property type="entry name" value="DNA/RNA polymerases"/>
    <property type="match status" value="1"/>
</dbReference>
<dbReference type="InterPro" id="IPR010998">
    <property type="entry name" value="Integrase_recombinase_N"/>
</dbReference>
<dbReference type="Pfam" id="PF00078">
    <property type="entry name" value="RVT_1"/>
    <property type="match status" value="1"/>
</dbReference>
<dbReference type="CDD" id="cd09275">
    <property type="entry name" value="RNase_HI_RT_DIRS1"/>
    <property type="match status" value="1"/>
</dbReference>
<dbReference type="EC" id="3.1.26.4" evidence="2"/>
<dbReference type="SUPFAM" id="SSF47823">
    <property type="entry name" value="lambda integrase-like, N-terminal domain"/>
    <property type="match status" value="1"/>
</dbReference>
<dbReference type="InterPro" id="IPR043502">
    <property type="entry name" value="DNA/RNA_pol_sf"/>
</dbReference>
<evidence type="ECO:0000256" key="3">
    <source>
        <dbReference type="ARBA" id="ARBA00023125"/>
    </source>
</evidence>
<dbReference type="Gene3D" id="3.30.70.270">
    <property type="match status" value="2"/>
</dbReference>
<evidence type="ECO:0000256" key="4">
    <source>
        <dbReference type="SAM" id="MobiDB-lite"/>
    </source>
</evidence>
<evidence type="ECO:0000256" key="1">
    <source>
        <dbReference type="ARBA" id="ARBA00010879"/>
    </source>
</evidence>
<evidence type="ECO:0000313" key="6">
    <source>
        <dbReference type="EMBL" id="KAI2663425.1"/>
    </source>
</evidence>
<evidence type="ECO:0000313" key="7">
    <source>
        <dbReference type="Proteomes" id="UP000830375"/>
    </source>
</evidence>
<proteinExistence type="inferred from homology"/>
<evidence type="ECO:0000256" key="2">
    <source>
        <dbReference type="ARBA" id="ARBA00012180"/>
    </source>
</evidence>
<name>A0ABQ8MKQ4_LABRO</name>
<dbReference type="InterPro" id="IPR043128">
    <property type="entry name" value="Rev_trsase/Diguanyl_cyclase"/>
</dbReference>
<dbReference type="Proteomes" id="UP000830375">
    <property type="component" value="Unassembled WGS sequence"/>
</dbReference>
<dbReference type="Gene3D" id="1.10.150.130">
    <property type="match status" value="1"/>
</dbReference>
<dbReference type="InterPro" id="IPR000477">
    <property type="entry name" value="RT_dom"/>
</dbReference>
<reference evidence="6 7" key="1">
    <citation type="submission" date="2022-01" db="EMBL/GenBank/DDBJ databases">
        <title>A high-quality chromosome-level genome assembly of rohu carp, Labeo rohita.</title>
        <authorList>
            <person name="Arick M.A. II"/>
            <person name="Hsu C.-Y."/>
            <person name="Magbanua Z."/>
            <person name="Pechanova O."/>
            <person name="Grover C."/>
            <person name="Miller E."/>
            <person name="Thrash A."/>
            <person name="Ezzel L."/>
            <person name="Alam S."/>
            <person name="Benzie J."/>
            <person name="Hamilton M."/>
            <person name="Karsi A."/>
            <person name="Lawrence M.L."/>
            <person name="Peterson D.G."/>
        </authorList>
    </citation>
    <scope>NUCLEOTIDE SEQUENCE [LARGE SCALE GENOMIC DNA]</scope>
    <source>
        <strain evidence="7">BAU-BD-2019</strain>
        <tissue evidence="6">Blood</tissue>
    </source>
</reference>
<organism evidence="6 7">
    <name type="scientific">Labeo rohita</name>
    <name type="common">Indian major carp</name>
    <name type="synonym">Cyprinus rohita</name>
    <dbReference type="NCBI Taxonomy" id="84645"/>
    <lineage>
        <taxon>Eukaryota</taxon>
        <taxon>Metazoa</taxon>
        <taxon>Chordata</taxon>
        <taxon>Craniata</taxon>
        <taxon>Vertebrata</taxon>
        <taxon>Euteleostomi</taxon>
        <taxon>Actinopterygii</taxon>
        <taxon>Neopterygii</taxon>
        <taxon>Teleostei</taxon>
        <taxon>Ostariophysi</taxon>
        <taxon>Cypriniformes</taxon>
        <taxon>Cyprinidae</taxon>
        <taxon>Labeoninae</taxon>
        <taxon>Labeonini</taxon>
        <taxon>Labeo</taxon>
    </lineage>
</organism>